<keyword evidence="2" id="KW-0677">Repeat</keyword>
<keyword evidence="1" id="KW-0808">Transferase</keyword>
<evidence type="ECO:0000256" key="3">
    <source>
        <dbReference type="PIRSR" id="PIRSR620019-1"/>
    </source>
</evidence>
<keyword evidence="7" id="KW-1185">Reference proteome</keyword>
<dbReference type="PROSITE" id="PS00101">
    <property type="entry name" value="HEXAPEP_TRANSFERASES"/>
    <property type="match status" value="1"/>
</dbReference>
<dbReference type="RefSeq" id="WP_211470836.1">
    <property type="nucleotide sequence ID" value="NZ_JAGSXH010000121.1"/>
</dbReference>
<dbReference type="SUPFAM" id="SSF51161">
    <property type="entry name" value="Trimeric LpxA-like enzymes"/>
    <property type="match status" value="1"/>
</dbReference>
<dbReference type="PANTHER" id="PTHR43300:SF7">
    <property type="entry name" value="UDP-N-ACETYLBACILLOSAMINE N-ACETYLTRANSFERASE"/>
    <property type="match status" value="1"/>
</dbReference>
<dbReference type="Gene3D" id="2.160.10.10">
    <property type="entry name" value="Hexapeptide repeat proteins"/>
    <property type="match status" value="1"/>
</dbReference>
<feature type="domain" description="PglD N-terminal" evidence="5">
    <location>
        <begin position="6"/>
        <end position="89"/>
    </location>
</feature>
<feature type="site" description="Increases basicity of active site His" evidence="3">
    <location>
        <position position="145"/>
    </location>
</feature>
<gene>
    <name evidence="6" type="ORF">KGA66_23830</name>
</gene>
<dbReference type="EMBL" id="JAGSXH010000121">
    <property type="protein sequence ID" value="MBS2966096.1"/>
    <property type="molecule type" value="Genomic_DNA"/>
</dbReference>
<name>A0A8J8BFE5_9ACTN</name>
<feature type="binding site" evidence="4">
    <location>
        <position position="74"/>
    </location>
    <ligand>
        <name>substrate</name>
    </ligand>
</feature>
<organism evidence="6 7">
    <name type="scientific">Actinocrinis puniceicyclus</name>
    <dbReference type="NCBI Taxonomy" id="977794"/>
    <lineage>
        <taxon>Bacteria</taxon>
        <taxon>Bacillati</taxon>
        <taxon>Actinomycetota</taxon>
        <taxon>Actinomycetes</taxon>
        <taxon>Catenulisporales</taxon>
        <taxon>Actinospicaceae</taxon>
        <taxon>Actinocrinis</taxon>
    </lineage>
</organism>
<dbReference type="Proteomes" id="UP000677913">
    <property type="component" value="Unassembled WGS sequence"/>
</dbReference>
<evidence type="ECO:0000256" key="4">
    <source>
        <dbReference type="PIRSR" id="PIRSR620019-2"/>
    </source>
</evidence>
<dbReference type="AlphaFoldDB" id="A0A8J8BFE5"/>
<dbReference type="CDD" id="cd03360">
    <property type="entry name" value="LbH_AT_putative"/>
    <property type="match status" value="1"/>
</dbReference>
<sequence length="233" mass="23892">MSVSELLIVGAGGFARETAHAVAALNAVRPAWRLLGFLDDDPLLRGRRVDGLPVLGGTDLAQSLTGAQVLVCVGNPRNYFARARIVERLALPADRYATIIHPSADVCADASIGPGTVLLAQAVLTAAVTVGAHVAVMPHAVLTHDVTIDDFATIASGVRFGGGSSVARGAYLGSGALIREQVEIGAWAQVGMGSVVLGDVPGGQVWVGNPARRLRDVEGLAAFGDSTSNGRLA</sequence>
<protein>
    <submittedName>
        <fullName evidence="6">Acetyltransferase</fullName>
    </submittedName>
</protein>
<accession>A0A8J8BFE5</accession>
<dbReference type="InterPro" id="IPR050179">
    <property type="entry name" value="Trans_hexapeptide_repeat"/>
</dbReference>
<dbReference type="InterPro" id="IPR020019">
    <property type="entry name" value="AcTrfase_PglD-like"/>
</dbReference>
<comment type="caution">
    <text evidence="6">The sequence shown here is derived from an EMBL/GenBank/DDBJ whole genome shotgun (WGS) entry which is preliminary data.</text>
</comment>
<dbReference type="InterPro" id="IPR011004">
    <property type="entry name" value="Trimer_LpxA-like_sf"/>
</dbReference>
<proteinExistence type="predicted"/>
<evidence type="ECO:0000313" key="6">
    <source>
        <dbReference type="EMBL" id="MBS2966096.1"/>
    </source>
</evidence>
<feature type="active site" description="Proton acceptor" evidence="3">
    <location>
        <position position="144"/>
    </location>
</feature>
<dbReference type="NCBIfam" id="TIGR03570">
    <property type="entry name" value="NeuD_NnaD"/>
    <property type="match status" value="1"/>
</dbReference>
<dbReference type="Pfam" id="PF17836">
    <property type="entry name" value="PglD_N"/>
    <property type="match status" value="1"/>
</dbReference>
<dbReference type="Gene3D" id="3.40.50.20">
    <property type="match status" value="1"/>
</dbReference>
<reference evidence="6" key="1">
    <citation type="submission" date="2021-04" db="EMBL/GenBank/DDBJ databases">
        <title>Genome based classification of Actinospica acidithermotolerans sp. nov., an actinobacterium isolated from an Indonesian hot spring.</title>
        <authorList>
            <person name="Kusuma A.B."/>
            <person name="Putra K.E."/>
            <person name="Nafisah S."/>
            <person name="Loh J."/>
            <person name="Nouioui I."/>
            <person name="Goodfellow M."/>
        </authorList>
    </citation>
    <scope>NUCLEOTIDE SEQUENCE</scope>
    <source>
        <strain evidence="6">DSM 45618</strain>
    </source>
</reference>
<evidence type="ECO:0000313" key="7">
    <source>
        <dbReference type="Proteomes" id="UP000677913"/>
    </source>
</evidence>
<dbReference type="InterPro" id="IPR041561">
    <property type="entry name" value="PglD_N"/>
</dbReference>
<dbReference type="PANTHER" id="PTHR43300">
    <property type="entry name" value="ACETYLTRANSFERASE"/>
    <property type="match status" value="1"/>
</dbReference>
<dbReference type="InterPro" id="IPR018357">
    <property type="entry name" value="Hexapep_transf_CS"/>
</dbReference>
<evidence type="ECO:0000256" key="2">
    <source>
        <dbReference type="ARBA" id="ARBA00022737"/>
    </source>
</evidence>
<evidence type="ECO:0000256" key="1">
    <source>
        <dbReference type="ARBA" id="ARBA00022679"/>
    </source>
</evidence>
<evidence type="ECO:0000259" key="5">
    <source>
        <dbReference type="Pfam" id="PF17836"/>
    </source>
</evidence>
<dbReference type="GO" id="GO:0016740">
    <property type="term" value="F:transferase activity"/>
    <property type="evidence" value="ECO:0007669"/>
    <property type="project" value="UniProtKB-KW"/>
</dbReference>